<sequence length="726" mass="81986">MPFQLKIDKYQQNESFDSLQLTFFFKNINEHTFCVSKKLQTDGRKILQDPIQLPFPCEARIGLFAILVKMYKSDKLYKQIYRITDEVFDTDKLYFRVLQRAIESHVPYFSTVSTIVSRKQFQAVLPISLVNLQDVFLIKCQQQSMYGFARLSNIISCFSEQENSVKLSLCILKNGFDFDLGSCILNPGLNTYVLKAKLQPESLYYLDLLLAANLSSKQQKQLNDILLTPTDIELFDEKQAKTFAKQLQKIHPEELATYTDLISQITATVTVQTTKYQVVDSNLPFMQQQTDDVADAICAFVSSEQYLIRVQVQEINNYKSFVGGNAPTLADQDGESQIVAASSSDKLTIFKHPVILHLTSNDVVQCQVFLDGQFVTQKRITTSELKNKIQLLADLSMIVESKPRSQLDDLSIMGAKPMNGSGLFNQPIIPPAPAIVPPTAQKPQIVQKPLTVSPKPQPVPPQSAAPQTVIQQKPIVKTASPPLQQQQSLVYQQQVQPPATKNAFARPSFANNSLLESLPLEMDTTVIDLNSKTIIENEGRKVANQNLIGQINNQSPEQKLETLNKLKAQIIQQQQTLRKQEQNLKQFDQQDEGGENIVDVLLTENEKAFAEKYTGNKMFTNQVNNGMELKNIQTVAKNVMKGVIIENIIKCVVEQEIISAQLKKELSLSYQLDINENRIGQLETEVKTLLQELVNVREQTRGNMSMYKQNSVLEDAEARLRQLGLK</sequence>
<evidence type="ECO:0000256" key="1">
    <source>
        <dbReference type="SAM" id="Coils"/>
    </source>
</evidence>
<dbReference type="Proteomes" id="UP001642409">
    <property type="component" value="Unassembled WGS sequence"/>
</dbReference>
<gene>
    <name evidence="2" type="ORF">HINF_LOCUS62243</name>
    <name evidence="3" type="ORF">HINF_LOCUS64384</name>
</gene>
<evidence type="ECO:0000313" key="3">
    <source>
        <dbReference type="EMBL" id="CAL6088899.1"/>
    </source>
</evidence>
<dbReference type="EMBL" id="CAXDID020000412">
    <property type="protein sequence ID" value="CAL6088899.1"/>
    <property type="molecule type" value="Genomic_DNA"/>
</dbReference>
<dbReference type="EMBL" id="CATOUU010001151">
    <property type="protein sequence ID" value="CAI9974598.1"/>
    <property type="molecule type" value="Genomic_DNA"/>
</dbReference>
<accession>A0AA86RJ86</accession>
<name>A0AA86RJ86_9EUKA</name>
<evidence type="ECO:0000313" key="4">
    <source>
        <dbReference type="Proteomes" id="UP001642409"/>
    </source>
</evidence>
<keyword evidence="1" id="KW-0175">Coiled coil</keyword>
<keyword evidence="4" id="KW-1185">Reference proteome</keyword>
<evidence type="ECO:0000313" key="2">
    <source>
        <dbReference type="EMBL" id="CAI9974598.1"/>
    </source>
</evidence>
<reference evidence="2" key="1">
    <citation type="submission" date="2023-06" db="EMBL/GenBank/DDBJ databases">
        <authorList>
            <person name="Kurt Z."/>
        </authorList>
    </citation>
    <scope>NUCLEOTIDE SEQUENCE</scope>
</reference>
<organism evidence="2">
    <name type="scientific">Hexamita inflata</name>
    <dbReference type="NCBI Taxonomy" id="28002"/>
    <lineage>
        <taxon>Eukaryota</taxon>
        <taxon>Metamonada</taxon>
        <taxon>Diplomonadida</taxon>
        <taxon>Hexamitidae</taxon>
        <taxon>Hexamitinae</taxon>
        <taxon>Hexamita</taxon>
    </lineage>
</organism>
<proteinExistence type="predicted"/>
<dbReference type="AlphaFoldDB" id="A0AA86RJ86"/>
<comment type="caution">
    <text evidence="2">The sequence shown here is derived from an EMBL/GenBank/DDBJ whole genome shotgun (WGS) entry which is preliminary data.</text>
</comment>
<protein>
    <submittedName>
        <fullName evidence="3">Hypothetical_protein</fullName>
    </submittedName>
</protein>
<feature type="coiled-coil region" evidence="1">
    <location>
        <begin position="560"/>
        <end position="590"/>
    </location>
</feature>
<feature type="coiled-coil region" evidence="1">
    <location>
        <begin position="672"/>
        <end position="699"/>
    </location>
</feature>
<reference evidence="3 4" key="2">
    <citation type="submission" date="2024-07" db="EMBL/GenBank/DDBJ databases">
        <authorList>
            <person name="Akdeniz Z."/>
        </authorList>
    </citation>
    <scope>NUCLEOTIDE SEQUENCE [LARGE SCALE GENOMIC DNA]</scope>
</reference>